<dbReference type="InterPro" id="IPR001810">
    <property type="entry name" value="F-box_dom"/>
</dbReference>
<evidence type="ECO:0000313" key="3">
    <source>
        <dbReference type="Proteomes" id="UP000593574"/>
    </source>
</evidence>
<evidence type="ECO:0000313" key="2">
    <source>
        <dbReference type="EMBL" id="MBA0725213.1"/>
    </source>
</evidence>
<accession>A0A7J9AMI1</accession>
<dbReference type="PANTHER" id="PTHR16008:SF4">
    <property type="entry name" value="F-BOX ONLY PROTEIN 4"/>
    <property type="match status" value="1"/>
</dbReference>
<organism evidence="2 3">
    <name type="scientific">Gossypium laxum</name>
    <dbReference type="NCBI Taxonomy" id="34288"/>
    <lineage>
        <taxon>Eukaryota</taxon>
        <taxon>Viridiplantae</taxon>
        <taxon>Streptophyta</taxon>
        <taxon>Embryophyta</taxon>
        <taxon>Tracheophyta</taxon>
        <taxon>Spermatophyta</taxon>
        <taxon>Magnoliopsida</taxon>
        <taxon>eudicotyledons</taxon>
        <taxon>Gunneridae</taxon>
        <taxon>Pentapetalae</taxon>
        <taxon>rosids</taxon>
        <taxon>malvids</taxon>
        <taxon>Malvales</taxon>
        <taxon>Malvaceae</taxon>
        <taxon>Malvoideae</taxon>
        <taxon>Gossypium</taxon>
    </lineage>
</organism>
<dbReference type="PANTHER" id="PTHR16008">
    <property type="entry name" value="F-BOX ONLY PROTEIN 4"/>
    <property type="match status" value="1"/>
</dbReference>
<keyword evidence="3" id="KW-1185">Reference proteome</keyword>
<dbReference type="AlphaFoldDB" id="A0A7J9AMI1"/>
<dbReference type="GO" id="GO:0031146">
    <property type="term" value="P:SCF-dependent proteasomal ubiquitin-dependent protein catabolic process"/>
    <property type="evidence" value="ECO:0007669"/>
    <property type="project" value="InterPro"/>
</dbReference>
<sequence>MSQSDYSYSSLPKEISLKIASLLEAPDLSSLACSSRAWLEICASGDLWKPLFKERWPLLCGSDEDPNFKDWRGFYFKQHKEKKLQAESVINLVEKHSLSGSLNAVDYLRALSFLGRMQFSFRDVQMLLLKPKLNVLLNLIGLHYCLNNLQVPVNFFTINFRLGSRQNSV</sequence>
<feature type="domain" description="F-box" evidence="1">
    <location>
        <begin position="5"/>
        <end position="51"/>
    </location>
</feature>
<dbReference type="Pfam" id="PF12937">
    <property type="entry name" value="F-box-like"/>
    <property type="match status" value="1"/>
</dbReference>
<dbReference type="Gene3D" id="1.20.1280.50">
    <property type="match status" value="1"/>
</dbReference>
<reference evidence="2 3" key="1">
    <citation type="journal article" date="2019" name="Genome Biol. Evol.">
        <title>Insights into the evolution of the New World diploid cottons (Gossypium, subgenus Houzingenia) based on genome sequencing.</title>
        <authorList>
            <person name="Grover C.E."/>
            <person name="Arick M.A. 2nd"/>
            <person name="Thrash A."/>
            <person name="Conover J.L."/>
            <person name="Sanders W.S."/>
            <person name="Peterson D.G."/>
            <person name="Frelichowski J.E."/>
            <person name="Scheffler J.A."/>
            <person name="Scheffler B.E."/>
            <person name="Wendel J.F."/>
        </authorList>
    </citation>
    <scope>NUCLEOTIDE SEQUENCE [LARGE SCALE GENOMIC DNA]</scope>
    <source>
        <strain evidence="2">4</strain>
        <tissue evidence="2">Leaf</tissue>
    </source>
</reference>
<evidence type="ECO:0000259" key="1">
    <source>
        <dbReference type="PROSITE" id="PS50181"/>
    </source>
</evidence>
<dbReference type="PROSITE" id="PS50181">
    <property type="entry name" value="FBOX"/>
    <property type="match status" value="1"/>
</dbReference>
<dbReference type="GO" id="GO:0000209">
    <property type="term" value="P:protein polyubiquitination"/>
    <property type="evidence" value="ECO:0007669"/>
    <property type="project" value="TreeGrafter"/>
</dbReference>
<name>A0A7J9AMI1_9ROSI</name>
<comment type="caution">
    <text evidence="2">The sequence shown here is derived from an EMBL/GenBank/DDBJ whole genome shotgun (WGS) entry which is preliminary data.</text>
</comment>
<gene>
    <name evidence="2" type="ORF">Golax_021816</name>
</gene>
<dbReference type="Proteomes" id="UP000593574">
    <property type="component" value="Unassembled WGS sequence"/>
</dbReference>
<dbReference type="EMBL" id="JABEZV010000011">
    <property type="protein sequence ID" value="MBA0725213.1"/>
    <property type="molecule type" value="Genomic_DNA"/>
</dbReference>
<dbReference type="GO" id="GO:0019005">
    <property type="term" value="C:SCF ubiquitin ligase complex"/>
    <property type="evidence" value="ECO:0007669"/>
    <property type="project" value="TreeGrafter"/>
</dbReference>
<proteinExistence type="predicted"/>
<dbReference type="InterPro" id="IPR036047">
    <property type="entry name" value="F-box-like_dom_sf"/>
</dbReference>
<protein>
    <recommendedName>
        <fullName evidence="1">F-box domain-containing protein</fullName>
    </recommendedName>
</protein>
<dbReference type="InterPro" id="IPR039588">
    <property type="entry name" value="FBXO4"/>
</dbReference>
<dbReference type="SUPFAM" id="SSF81383">
    <property type="entry name" value="F-box domain"/>
    <property type="match status" value="1"/>
</dbReference>